<dbReference type="Pfam" id="PF04075">
    <property type="entry name" value="F420H2_quin_red"/>
    <property type="match status" value="1"/>
</dbReference>
<dbReference type="Gene3D" id="2.30.110.10">
    <property type="entry name" value="Electron Transport, Fmn-binding Protein, Chain A"/>
    <property type="match status" value="1"/>
</dbReference>
<dbReference type="GO" id="GO:0016491">
    <property type="term" value="F:oxidoreductase activity"/>
    <property type="evidence" value="ECO:0007669"/>
    <property type="project" value="InterPro"/>
</dbReference>
<dbReference type="EMBL" id="CP062983">
    <property type="protein sequence ID" value="QPC83875.1"/>
    <property type="molecule type" value="Genomic_DNA"/>
</dbReference>
<organism evidence="1 2">
    <name type="scientific">Phototrophicus methaneseepsis</name>
    <dbReference type="NCBI Taxonomy" id="2710758"/>
    <lineage>
        <taxon>Bacteria</taxon>
        <taxon>Bacillati</taxon>
        <taxon>Chloroflexota</taxon>
        <taxon>Candidatus Thermofontia</taxon>
        <taxon>Phototrophicales</taxon>
        <taxon>Phototrophicaceae</taxon>
        <taxon>Phototrophicus</taxon>
    </lineage>
</organism>
<keyword evidence="2" id="KW-1185">Reference proteome</keyword>
<evidence type="ECO:0000313" key="2">
    <source>
        <dbReference type="Proteomes" id="UP000594468"/>
    </source>
</evidence>
<name>A0A7S8EBE0_9CHLR</name>
<protein>
    <submittedName>
        <fullName evidence="1">Nitroreductase family deazaflavin-dependent oxidoreductase</fullName>
    </submittedName>
</protein>
<dbReference type="RefSeq" id="WP_195171939.1">
    <property type="nucleotide sequence ID" value="NZ_CP062983.1"/>
</dbReference>
<gene>
    <name evidence="1" type="ORF">G4Y79_05715</name>
</gene>
<dbReference type="AlphaFoldDB" id="A0A7S8EBE0"/>
<dbReference type="InterPro" id="IPR012349">
    <property type="entry name" value="Split_barrel_FMN-bd"/>
</dbReference>
<accession>A0A7S8EBE0</accession>
<proteinExistence type="predicted"/>
<sequence>MFATLKRWIYRGNRPSWIARALNAFWKAVHSSGRIPNWVTLEVIGRKSGKIIAFPVVAAVVDGDRYLVSMLGDEAQWVRNVRAAHGKAYIRSGGRSEVNLQEIPNEQRAPLIKAYLQVAPGARPHIPVDKDAPISAFEAIAADFPAFRIVPVGPA</sequence>
<dbReference type="Proteomes" id="UP000594468">
    <property type="component" value="Chromosome"/>
</dbReference>
<dbReference type="KEGG" id="pmet:G4Y79_05715"/>
<evidence type="ECO:0000313" key="1">
    <source>
        <dbReference type="EMBL" id="QPC83875.1"/>
    </source>
</evidence>
<dbReference type="InterPro" id="IPR004378">
    <property type="entry name" value="F420H2_quin_Rdtase"/>
</dbReference>
<reference evidence="1 2" key="1">
    <citation type="submission" date="2020-02" db="EMBL/GenBank/DDBJ databases">
        <authorList>
            <person name="Zheng R.K."/>
            <person name="Sun C.M."/>
        </authorList>
    </citation>
    <scope>NUCLEOTIDE SEQUENCE [LARGE SCALE GENOMIC DNA]</scope>
    <source>
        <strain evidence="2">rifampicinis</strain>
    </source>
</reference>